<accession>G7Y379</accession>
<proteinExistence type="predicted"/>
<gene>
    <name evidence="1" type="ORF">CLF_100330</name>
</gene>
<keyword evidence="2" id="KW-1185">Reference proteome</keyword>
<evidence type="ECO:0000313" key="2">
    <source>
        <dbReference type="Proteomes" id="UP000008909"/>
    </source>
</evidence>
<dbReference type="AlphaFoldDB" id="G7Y379"/>
<name>G7Y379_CLOSI</name>
<dbReference type="EMBL" id="DF142838">
    <property type="protein sequence ID" value="GAA47416.1"/>
    <property type="molecule type" value="Genomic_DNA"/>
</dbReference>
<reference evidence="1" key="1">
    <citation type="journal article" date="2011" name="Genome Biol.">
        <title>The draft genome of the carcinogenic human liver fluke Clonorchis sinensis.</title>
        <authorList>
            <person name="Wang X."/>
            <person name="Chen W."/>
            <person name="Huang Y."/>
            <person name="Sun J."/>
            <person name="Men J."/>
            <person name="Liu H."/>
            <person name="Luo F."/>
            <person name="Guo L."/>
            <person name="Lv X."/>
            <person name="Deng C."/>
            <person name="Zhou C."/>
            <person name="Fan Y."/>
            <person name="Li X."/>
            <person name="Huang L."/>
            <person name="Hu Y."/>
            <person name="Liang C."/>
            <person name="Hu X."/>
            <person name="Xu J."/>
            <person name="Yu X."/>
        </authorList>
    </citation>
    <scope>NUCLEOTIDE SEQUENCE [LARGE SCALE GENOMIC DNA]</scope>
    <source>
        <strain evidence="1">Henan</strain>
    </source>
</reference>
<dbReference type="Proteomes" id="UP000008909">
    <property type="component" value="Unassembled WGS sequence"/>
</dbReference>
<evidence type="ECO:0000313" key="1">
    <source>
        <dbReference type="EMBL" id="GAA47416.1"/>
    </source>
</evidence>
<organism evidence="1 2">
    <name type="scientific">Clonorchis sinensis</name>
    <name type="common">Chinese liver fluke</name>
    <dbReference type="NCBI Taxonomy" id="79923"/>
    <lineage>
        <taxon>Eukaryota</taxon>
        <taxon>Metazoa</taxon>
        <taxon>Spiralia</taxon>
        <taxon>Lophotrochozoa</taxon>
        <taxon>Platyhelminthes</taxon>
        <taxon>Trematoda</taxon>
        <taxon>Digenea</taxon>
        <taxon>Opisthorchiida</taxon>
        <taxon>Opisthorchiata</taxon>
        <taxon>Opisthorchiidae</taxon>
        <taxon>Clonorchis</taxon>
    </lineage>
</organism>
<protein>
    <submittedName>
        <fullName evidence="1">Uncharacterized protein</fullName>
    </submittedName>
</protein>
<sequence>MLRYLDLQTLDQTVRKVRPPVTLITRFLRVSPTKRRRCLGDLILAVWLTVPTEAIILAKLHRDGFPHLPSIERIMLIISVETMMHLVAERLGQPGGASVIVYLSDGATGGAHVDRQTCSCLGDVIGLFHASSDDTASLVVAPVRIIDDMCECAIEVVNADHTRNGCTLNVTVKSFYTAGEQNTFTVVMTSKAMGKFGAAQDKRPSSREIGQKIGPLVSPASKRVLIGRMRGPTSQSSFRTSRMPIANAAPKWLQDFRNVIVSYTLIATIFQISRYMYIRNALLIRLLKIHRQPTTIFALRGAHQSVDEPCSRICGHIHIKCYRTKAFHPCVDLGNHVSSYRFIELVDPKLLGKIARMLIHQRSTGERAARLQSDADKLYKRIDVPTLAEKQNKPAF</sequence>
<reference key="2">
    <citation type="submission" date="2011-10" db="EMBL/GenBank/DDBJ databases">
        <title>The genome and transcriptome sequence of Clonorchis sinensis provide insights into the carcinogenic liver fluke.</title>
        <authorList>
            <person name="Wang X."/>
            <person name="Huang Y."/>
            <person name="Chen W."/>
            <person name="Liu H."/>
            <person name="Guo L."/>
            <person name="Chen Y."/>
            <person name="Luo F."/>
            <person name="Zhou W."/>
            <person name="Sun J."/>
            <person name="Mao Q."/>
            <person name="Liang P."/>
            <person name="Zhou C."/>
            <person name="Tian Y."/>
            <person name="Men J."/>
            <person name="Lv X."/>
            <person name="Huang L."/>
            <person name="Zhou J."/>
            <person name="Hu Y."/>
            <person name="Li R."/>
            <person name="Zhang F."/>
            <person name="Lei H."/>
            <person name="Li X."/>
            <person name="Hu X."/>
            <person name="Liang C."/>
            <person name="Xu J."/>
            <person name="Wu Z."/>
            <person name="Yu X."/>
        </authorList>
    </citation>
    <scope>NUCLEOTIDE SEQUENCE</scope>
    <source>
        <strain>Henan</strain>
    </source>
</reference>